<dbReference type="Proteomes" id="UP000185860">
    <property type="component" value="Unassembled WGS sequence"/>
</dbReference>
<reference evidence="3 4" key="1">
    <citation type="submission" date="2016-11" db="EMBL/GenBank/DDBJ databases">
        <title>Draft Genome Sequences of Nine Cyanobacterial Strains from Diverse Habitats.</title>
        <authorList>
            <person name="Zhu T."/>
            <person name="Hou S."/>
            <person name="Lu X."/>
            <person name="Hess W.R."/>
        </authorList>
    </citation>
    <scope>NUCLEOTIDE SEQUENCE [LARGE SCALE GENOMIC DNA]</scope>
    <source>
        <strain evidence="3 4">IAM M-71</strain>
    </source>
</reference>
<name>A0A1U7I554_9CYAN</name>
<accession>A0A1U7I554</accession>
<dbReference type="CDD" id="cd09726">
    <property type="entry name" value="RAMP_I_III"/>
    <property type="match status" value="1"/>
</dbReference>
<dbReference type="EMBL" id="MRCE01000051">
    <property type="protein sequence ID" value="OKH31349.1"/>
    <property type="molecule type" value="Genomic_DNA"/>
</dbReference>
<dbReference type="GO" id="GO:0051607">
    <property type="term" value="P:defense response to virus"/>
    <property type="evidence" value="ECO:0007669"/>
    <property type="project" value="UniProtKB-KW"/>
</dbReference>
<dbReference type="RefSeq" id="WP_073596938.1">
    <property type="nucleotide sequence ID" value="NZ_MRCE01000051.1"/>
</dbReference>
<feature type="domain" description="CRISPR type III-associated protein" evidence="2">
    <location>
        <begin position="62"/>
        <end position="227"/>
    </location>
</feature>
<dbReference type="InterPro" id="IPR005537">
    <property type="entry name" value="RAMP_III_fam"/>
</dbReference>
<evidence type="ECO:0000259" key="2">
    <source>
        <dbReference type="Pfam" id="PF03787"/>
    </source>
</evidence>
<dbReference type="STRING" id="454136.NIES2119_28850"/>
<comment type="caution">
    <text evidence="3">The sequence shown here is derived from an EMBL/GenBank/DDBJ whole genome shotgun (WGS) entry which is preliminary data.</text>
</comment>
<organism evidence="3 4">
    <name type="scientific">[Phormidium ambiguum] IAM M-71</name>
    <dbReference type="NCBI Taxonomy" id="454136"/>
    <lineage>
        <taxon>Bacteria</taxon>
        <taxon>Bacillati</taxon>
        <taxon>Cyanobacteriota</taxon>
        <taxon>Cyanophyceae</taxon>
        <taxon>Oscillatoriophycideae</taxon>
        <taxon>Aerosakkonematales</taxon>
        <taxon>Aerosakkonemataceae</taxon>
        <taxon>Floridanema</taxon>
    </lineage>
</organism>
<sequence length="509" mass="57482">MALLPEVMPKWYTVEPTKDRGWTPQTEDIIEGKGDPATIDAWDTKGSYSPKNADAYTVRLDKLQIISPIQVGGGSFPEGGILPAQIGGVPCIPGSSIRGALLSWIQVKWNELPSEEQAFWQHLLASDRTHWLPRKIRFETIQLKNLKPYPLNAQQKWQLFDQKSKNLGIQWQVSPKPPSPNSDKFCLQVLLKDTCTKEQKTWLETRLKEMLQFQGIGRGKASGFGRLAPFIPSGSWEIQLTGMKPCVQSHKPGDNQTGQYRWTPQVLRANLRGYFTRLALSLFSEETALNLTNKIFGGLSCPAKLTLTSYLQPIPRMLNEIPDDYTNIPARQAHATWIISVDCNEEFKPLIGGLLALASRLGGLGPGWRRPPHVLERFYGFRGSEFTVTPANLEQPLHELIKRLRELITKLGENYGWRAMSNPTAVSGSLISIWQGKGDKWRDIVHKVCRSKDNRENPNPNRPLWCGDSENRPSGYAVRQYKDYCLITVFDKAVEATLTSKGFQVVWQC</sequence>
<evidence type="ECO:0000256" key="1">
    <source>
        <dbReference type="ARBA" id="ARBA00023118"/>
    </source>
</evidence>
<dbReference type="OrthoDB" id="516417at2"/>
<evidence type="ECO:0000313" key="4">
    <source>
        <dbReference type="Proteomes" id="UP000185860"/>
    </source>
</evidence>
<protein>
    <recommendedName>
        <fullName evidence="2">CRISPR type III-associated protein domain-containing protein</fullName>
    </recommendedName>
</protein>
<evidence type="ECO:0000313" key="3">
    <source>
        <dbReference type="EMBL" id="OKH31349.1"/>
    </source>
</evidence>
<dbReference type="AlphaFoldDB" id="A0A1U7I554"/>
<dbReference type="Pfam" id="PF03787">
    <property type="entry name" value="RAMPs"/>
    <property type="match status" value="1"/>
</dbReference>
<keyword evidence="1" id="KW-0051">Antiviral defense</keyword>
<gene>
    <name evidence="3" type="ORF">NIES2119_28850</name>
</gene>
<proteinExistence type="predicted"/>